<name>A0A7C3PCT1_9CYAN</name>
<protein>
    <submittedName>
        <fullName evidence="1">Uncharacterized protein</fullName>
    </submittedName>
</protein>
<evidence type="ECO:0000313" key="1">
    <source>
        <dbReference type="EMBL" id="HFM97013.1"/>
    </source>
</evidence>
<reference evidence="1" key="1">
    <citation type="journal article" date="2020" name="mSystems">
        <title>Genome- and Community-Level Interaction Insights into Carbon Utilization and Element Cycling Functions of Hydrothermarchaeota in Hydrothermal Sediment.</title>
        <authorList>
            <person name="Zhou Z."/>
            <person name="Liu Y."/>
            <person name="Xu W."/>
            <person name="Pan J."/>
            <person name="Luo Z.H."/>
            <person name="Li M."/>
        </authorList>
    </citation>
    <scope>NUCLEOTIDE SEQUENCE [LARGE SCALE GENOMIC DNA]</scope>
    <source>
        <strain evidence="1">SpSt-418</strain>
    </source>
</reference>
<accession>A0A7C3PCT1</accession>
<sequence>MIQSLFSAVAAIAMVDGEKIGDRFCSHNTNSISEVCKGSSKFPSTEMKLWLILLNCHSEKQLSLVKTTQFFELKDRNNFFHLSFG</sequence>
<gene>
    <name evidence="1" type="ORF">ENR64_04450</name>
</gene>
<dbReference type="AlphaFoldDB" id="A0A7C3PCT1"/>
<dbReference type="EMBL" id="DSRU01000050">
    <property type="protein sequence ID" value="HFM97013.1"/>
    <property type="molecule type" value="Genomic_DNA"/>
</dbReference>
<organism evidence="1">
    <name type="scientific">Oscillatoriales cyanobacterium SpSt-418</name>
    <dbReference type="NCBI Taxonomy" id="2282169"/>
    <lineage>
        <taxon>Bacteria</taxon>
        <taxon>Bacillati</taxon>
        <taxon>Cyanobacteriota</taxon>
        <taxon>Cyanophyceae</taxon>
        <taxon>Oscillatoriophycideae</taxon>
        <taxon>Oscillatoriales</taxon>
    </lineage>
</organism>
<proteinExistence type="predicted"/>
<comment type="caution">
    <text evidence="1">The sequence shown here is derived from an EMBL/GenBank/DDBJ whole genome shotgun (WGS) entry which is preliminary data.</text>
</comment>